<feature type="compositionally biased region" description="Low complexity" evidence="1">
    <location>
        <begin position="264"/>
        <end position="290"/>
    </location>
</feature>
<feature type="region of interest" description="Disordered" evidence="1">
    <location>
        <begin position="1"/>
        <end position="71"/>
    </location>
</feature>
<evidence type="ECO:0000313" key="2">
    <source>
        <dbReference type="EMBL" id="KMZ82125.1"/>
    </source>
</evidence>
<dbReference type="OrthoDB" id="385277at2759"/>
<feature type="compositionally biased region" description="Basic and acidic residues" evidence="1">
    <location>
        <begin position="155"/>
        <end position="168"/>
    </location>
</feature>
<feature type="region of interest" description="Disordered" evidence="1">
    <location>
        <begin position="240"/>
        <end position="367"/>
    </location>
</feature>
<evidence type="ECO:0000256" key="1">
    <source>
        <dbReference type="SAM" id="MobiDB-lite"/>
    </source>
</evidence>
<dbReference type="AlphaFoldDB" id="A0A0J9SGJ9"/>
<feature type="compositionally biased region" description="Polar residues" evidence="1">
    <location>
        <begin position="55"/>
        <end position="68"/>
    </location>
</feature>
<reference evidence="2 3" key="1">
    <citation type="submission" date="2011-08" db="EMBL/GenBank/DDBJ databases">
        <title>The Genome Sequence of Plasmodium vivax India VII.</title>
        <authorList>
            <consortium name="The Broad Institute Genome Sequencing Platform"/>
            <consortium name="The Broad Institute Genome Sequencing Center for Infectious Disease"/>
            <person name="Neafsey D."/>
            <person name="Carlton J."/>
            <person name="Barnwell J."/>
            <person name="Collins W."/>
            <person name="Escalante A."/>
            <person name="Mullikin J."/>
            <person name="Saul A."/>
            <person name="Guigo R."/>
            <person name="Camara F."/>
            <person name="Young S.K."/>
            <person name="Zeng Q."/>
            <person name="Gargeya S."/>
            <person name="Fitzgerald M."/>
            <person name="Haas B."/>
            <person name="Abouelleil A."/>
            <person name="Alvarado L."/>
            <person name="Arachchi H.M."/>
            <person name="Berlin A."/>
            <person name="Brown A."/>
            <person name="Chapman S.B."/>
            <person name="Chen Z."/>
            <person name="Dunbar C."/>
            <person name="Freedman E."/>
            <person name="Gearin G."/>
            <person name="Gellesch M."/>
            <person name="Goldberg J."/>
            <person name="Griggs A."/>
            <person name="Gujja S."/>
            <person name="Heiman D."/>
            <person name="Howarth C."/>
            <person name="Larson L."/>
            <person name="Lui A."/>
            <person name="MacDonald P.J.P."/>
            <person name="Montmayeur A."/>
            <person name="Murphy C."/>
            <person name="Neiman D."/>
            <person name="Pearson M."/>
            <person name="Priest M."/>
            <person name="Roberts A."/>
            <person name="Saif S."/>
            <person name="Shea T."/>
            <person name="Shenoy N."/>
            <person name="Sisk P."/>
            <person name="Stolte C."/>
            <person name="Sykes S."/>
            <person name="Wortman J."/>
            <person name="Nusbaum C."/>
            <person name="Birren B."/>
        </authorList>
    </citation>
    <scope>NUCLEOTIDE SEQUENCE [LARGE SCALE GENOMIC DNA]</scope>
    <source>
        <strain evidence="2 3">India VII</strain>
    </source>
</reference>
<feature type="region of interest" description="Disordered" evidence="1">
    <location>
        <begin position="111"/>
        <end position="200"/>
    </location>
</feature>
<feature type="compositionally biased region" description="Polar residues" evidence="1">
    <location>
        <begin position="186"/>
        <end position="197"/>
    </location>
</feature>
<feature type="compositionally biased region" description="Polar residues" evidence="1">
    <location>
        <begin position="254"/>
        <end position="263"/>
    </location>
</feature>
<organism evidence="2 3">
    <name type="scientific">Plasmodium vivax India VII</name>
    <dbReference type="NCBI Taxonomy" id="1077284"/>
    <lineage>
        <taxon>Eukaryota</taxon>
        <taxon>Sar</taxon>
        <taxon>Alveolata</taxon>
        <taxon>Apicomplexa</taxon>
        <taxon>Aconoidasida</taxon>
        <taxon>Haemosporida</taxon>
        <taxon>Plasmodiidae</taxon>
        <taxon>Plasmodium</taxon>
        <taxon>Plasmodium (Plasmodium)</taxon>
    </lineage>
</organism>
<accession>A0A0J9SGJ9</accession>
<proteinExistence type="predicted"/>
<sequence length="502" mass="53074">MNLSVTIRGGLTGSGSETSQSGSKKHGSNVLHKTKLKRDVPEKRKGRNAAKKSKNLSPKLTSNISVSPSDKRNNLHALEGALPEVVDGNHQQGWRQYAHKFGLLGRLVSKGHAGSASSAGTPHGGSLKGTTHSGSNSQRSAKKSTQPKHSGSKLVRQDGKANTQEEKKKSHLTSLQKNVPPKKNKSFYSSNLNTPTVATGGKKSYKLSKLLTPLEKFGKNKKKNKASRNFLALKKGVNMSKGVSGKAEGEASPNGASQNGASQNGASPNGASPSGASPNGASPNGASPNGLPVEKTGSGEKRQEGDSADGAKQSVMASSSLGKGAEGENTQVDHLTGKAPEDQEDPSKEAPLERYTAEPTDPYFTKGEYDASKDILREQTSFYDAGKVSASLLPGYKEVTFEGVVQSEGKNNASATESGRLQRNAMYLPNRFYSPHNFNPIRSEGGPDGAYYINGLSTLDGCLFTSVDVSQGTIHKQYNIGVTYPYGVPFVDVQRGGGQSRE</sequence>
<feature type="compositionally biased region" description="Polar residues" evidence="1">
    <location>
        <begin position="128"/>
        <end position="139"/>
    </location>
</feature>
<dbReference type="EMBL" id="KQ234208">
    <property type="protein sequence ID" value="KMZ82125.1"/>
    <property type="molecule type" value="Genomic_DNA"/>
</dbReference>
<gene>
    <name evidence="2" type="ORF">PVIIG_04867</name>
</gene>
<dbReference type="Proteomes" id="UP000053562">
    <property type="component" value="Unassembled WGS sequence"/>
</dbReference>
<feature type="compositionally biased region" description="Basic and acidic residues" evidence="1">
    <location>
        <begin position="335"/>
        <end position="356"/>
    </location>
</feature>
<feature type="compositionally biased region" description="Basic residues" evidence="1">
    <location>
        <begin position="44"/>
        <end position="54"/>
    </location>
</feature>
<feature type="compositionally biased region" description="Basic residues" evidence="1">
    <location>
        <begin position="23"/>
        <end position="36"/>
    </location>
</feature>
<name>A0A0J9SGJ9_PLAVI</name>
<evidence type="ECO:0000313" key="3">
    <source>
        <dbReference type="Proteomes" id="UP000053562"/>
    </source>
</evidence>
<feature type="compositionally biased region" description="Low complexity" evidence="1">
    <location>
        <begin position="111"/>
        <end position="121"/>
    </location>
</feature>
<protein>
    <submittedName>
        <fullName evidence="2">Uncharacterized protein</fullName>
    </submittedName>
</protein>